<evidence type="ECO:0000256" key="1">
    <source>
        <dbReference type="SAM" id="MobiDB-lite"/>
    </source>
</evidence>
<proteinExistence type="predicted"/>
<organism evidence="2">
    <name type="scientific">Arundo donax</name>
    <name type="common">Giant reed</name>
    <name type="synonym">Donax arundinaceus</name>
    <dbReference type="NCBI Taxonomy" id="35708"/>
    <lineage>
        <taxon>Eukaryota</taxon>
        <taxon>Viridiplantae</taxon>
        <taxon>Streptophyta</taxon>
        <taxon>Embryophyta</taxon>
        <taxon>Tracheophyta</taxon>
        <taxon>Spermatophyta</taxon>
        <taxon>Magnoliopsida</taxon>
        <taxon>Liliopsida</taxon>
        <taxon>Poales</taxon>
        <taxon>Poaceae</taxon>
        <taxon>PACMAD clade</taxon>
        <taxon>Arundinoideae</taxon>
        <taxon>Arundineae</taxon>
        <taxon>Arundo</taxon>
    </lineage>
</organism>
<feature type="region of interest" description="Disordered" evidence="1">
    <location>
        <begin position="1"/>
        <end position="31"/>
    </location>
</feature>
<feature type="region of interest" description="Disordered" evidence="1">
    <location>
        <begin position="86"/>
        <end position="121"/>
    </location>
</feature>
<reference evidence="2" key="1">
    <citation type="submission" date="2014-09" db="EMBL/GenBank/DDBJ databases">
        <authorList>
            <person name="Magalhaes I.L.F."/>
            <person name="Oliveira U."/>
            <person name="Santos F.R."/>
            <person name="Vidigal T.H.D.A."/>
            <person name="Brescovit A.D."/>
            <person name="Santos A.J."/>
        </authorList>
    </citation>
    <scope>NUCLEOTIDE SEQUENCE</scope>
    <source>
        <tissue evidence="2">Shoot tissue taken approximately 20 cm above the soil surface</tissue>
    </source>
</reference>
<evidence type="ECO:0000313" key="2">
    <source>
        <dbReference type="EMBL" id="JAD15619.1"/>
    </source>
</evidence>
<dbReference type="EMBL" id="GBRH01282276">
    <property type="protein sequence ID" value="JAD15619.1"/>
    <property type="molecule type" value="Transcribed_RNA"/>
</dbReference>
<reference evidence="2" key="2">
    <citation type="journal article" date="2015" name="Data Brief">
        <title>Shoot transcriptome of the giant reed, Arundo donax.</title>
        <authorList>
            <person name="Barrero R.A."/>
            <person name="Guerrero F.D."/>
            <person name="Moolhuijzen P."/>
            <person name="Goolsby J.A."/>
            <person name="Tidwell J."/>
            <person name="Bellgard S.E."/>
            <person name="Bellgard M.I."/>
        </authorList>
    </citation>
    <scope>NUCLEOTIDE SEQUENCE</scope>
    <source>
        <tissue evidence="2">Shoot tissue taken approximately 20 cm above the soil surface</tissue>
    </source>
</reference>
<accession>A0A0A8XPF1</accession>
<name>A0A0A8XPF1_ARUDO</name>
<dbReference type="AlphaFoldDB" id="A0A0A8XPF1"/>
<sequence>MFATASRSGHTHPTPLPLASKIASHGHTRSSRGLVVTVDRHDEVPSNKTPFLFPYSPWLRFELHHHRHVQAPDLHHPVATQPVPIPATLRHAVASPTPPSTPTRHHRSATAPVSRSSRRRW</sequence>
<protein>
    <submittedName>
        <fullName evidence="2">Uncharacterized protein</fullName>
    </submittedName>
</protein>